<feature type="transmembrane region" description="Helical" evidence="1">
    <location>
        <begin position="89"/>
        <end position="109"/>
    </location>
</feature>
<keyword evidence="1" id="KW-0472">Membrane</keyword>
<sequence length="289" mass="32647">MELHENKRRGVAVAEFIFLIILWASTILLFCLIFRSRSIKEFWRKSSTLAIVFAFIFLNAVHQIIHFTSWTLYVSQASPSQIFGNAEPVFGITSISIQSFYDCFTIVLFVQRIAIIMDPAKNRRTYNRILYGAATIACCSIFLWFIVAYSKVIDFSVNMVPAECYTLTCTNPFRVERSALNARTALSITNVVVGIVFLVVFLSRKTIMRTNVAKVNQLTRVLFFERLFLEVIPLTVDSIFIAQTGVSIGLYIGPFGAIGCTTEAFCFVLVYYIVFKPPRKAGPGHSSTQ</sequence>
<feature type="transmembrane region" description="Helical" evidence="1">
    <location>
        <begin position="248"/>
        <end position="274"/>
    </location>
</feature>
<keyword evidence="1" id="KW-0812">Transmembrane</keyword>
<dbReference type="WBParaSite" id="L893_g12821.t1">
    <property type="protein sequence ID" value="L893_g12821.t1"/>
    <property type="gene ID" value="L893_g12821"/>
</dbReference>
<evidence type="ECO:0000313" key="3">
    <source>
        <dbReference type="WBParaSite" id="L893_g12821.t1"/>
    </source>
</evidence>
<organism evidence="2 3">
    <name type="scientific">Steinernema glaseri</name>
    <dbReference type="NCBI Taxonomy" id="37863"/>
    <lineage>
        <taxon>Eukaryota</taxon>
        <taxon>Metazoa</taxon>
        <taxon>Ecdysozoa</taxon>
        <taxon>Nematoda</taxon>
        <taxon>Chromadorea</taxon>
        <taxon>Rhabditida</taxon>
        <taxon>Tylenchina</taxon>
        <taxon>Panagrolaimomorpha</taxon>
        <taxon>Strongyloidoidea</taxon>
        <taxon>Steinernematidae</taxon>
        <taxon>Steinernema</taxon>
    </lineage>
</organism>
<protein>
    <submittedName>
        <fullName evidence="3">G protein-coupled receptor</fullName>
    </submittedName>
</protein>
<reference evidence="3" key="1">
    <citation type="submission" date="2016-11" db="UniProtKB">
        <authorList>
            <consortium name="WormBaseParasite"/>
        </authorList>
    </citation>
    <scope>IDENTIFICATION</scope>
</reference>
<keyword evidence="2" id="KW-1185">Reference proteome</keyword>
<feature type="transmembrane region" description="Helical" evidence="1">
    <location>
        <begin position="129"/>
        <end position="149"/>
    </location>
</feature>
<accession>A0A1I7Y537</accession>
<feature type="transmembrane region" description="Helical" evidence="1">
    <location>
        <begin position="184"/>
        <end position="202"/>
    </location>
</feature>
<evidence type="ECO:0000313" key="2">
    <source>
        <dbReference type="Proteomes" id="UP000095287"/>
    </source>
</evidence>
<dbReference type="Proteomes" id="UP000095287">
    <property type="component" value="Unplaced"/>
</dbReference>
<feature type="transmembrane region" description="Helical" evidence="1">
    <location>
        <begin position="12"/>
        <end position="34"/>
    </location>
</feature>
<dbReference type="AlphaFoldDB" id="A0A1I7Y537"/>
<feature type="transmembrane region" description="Helical" evidence="1">
    <location>
        <begin position="46"/>
        <end position="69"/>
    </location>
</feature>
<keyword evidence="1" id="KW-1133">Transmembrane helix</keyword>
<name>A0A1I7Y537_9BILA</name>
<feature type="transmembrane region" description="Helical" evidence="1">
    <location>
        <begin position="223"/>
        <end position="242"/>
    </location>
</feature>
<evidence type="ECO:0000256" key="1">
    <source>
        <dbReference type="SAM" id="Phobius"/>
    </source>
</evidence>
<proteinExistence type="predicted"/>